<dbReference type="EMBL" id="BAAAHQ010000015">
    <property type="protein sequence ID" value="GAA0929291.1"/>
    <property type="molecule type" value="Genomic_DNA"/>
</dbReference>
<evidence type="ECO:0000313" key="2">
    <source>
        <dbReference type="EMBL" id="GAA0929291.1"/>
    </source>
</evidence>
<evidence type="ECO:0008006" key="4">
    <source>
        <dbReference type="Google" id="ProtNLM"/>
    </source>
</evidence>
<evidence type="ECO:0000313" key="3">
    <source>
        <dbReference type="Proteomes" id="UP001501578"/>
    </source>
</evidence>
<organism evidence="2 3">
    <name type="scientific">Nonomuraea longicatena</name>
    <dbReference type="NCBI Taxonomy" id="83682"/>
    <lineage>
        <taxon>Bacteria</taxon>
        <taxon>Bacillati</taxon>
        <taxon>Actinomycetota</taxon>
        <taxon>Actinomycetes</taxon>
        <taxon>Streptosporangiales</taxon>
        <taxon>Streptosporangiaceae</taxon>
        <taxon>Nonomuraea</taxon>
    </lineage>
</organism>
<gene>
    <name evidence="2" type="ORF">GCM10009560_33030</name>
</gene>
<dbReference type="RefSeq" id="WP_343950743.1">
    <property type="nucleotide sequence ID" value="NZ_BAAAHQ010000015.1"/>
</dbReference>
<evidence type="ECO:0000256" key="1">
    <source>
        <dbReference type="SAM" id="SignalP"/>
    </source>
</evidence>
<comment type="caution">
    <text evidence="2">The sequence shown here is derived from an EMBL/GenBank/DDBJ whole genome shotgun (WGS) entry which is preliminary data.</text>
</comment>
<reference evidence="2 3" key="1">
    <citation type="journal article" date="2019" name="Int. J. Syst. Evol. Microbiol.">
        <title>The Global Catalogue of Microorganisms (GCM) 10K type strain sequencing project: providing services to taxonomists for standard genome sequencing and annotation.</title>
        <authorList>
            <consortium name="The Broad Institute Genomics Platform"/>
            <consortium name="The Broad Institute Genome Sequencing Center for Infectious Disease"/>
            <person name="Wu L."/>
            <person name="Ma J."/>
        </authorList>
    </citation>
    <scope>NUCLEOTIDE SEQUENCE [LARGE SCALE GENOMIC DNA]</scope>
    <source>
        <strain evidence="2 3">JCM 11136</strain>
    </source>
</reference>
<feature type="signal peptide" evidence="1">
    <location>
        <begin position="1"/>
        <end position="20"/>
    </location>
</feature>
<dbReference type="Proteomes" id="UP001501578">
    <property type="component" value="Unassembled WGS sequence"/>
</dbReference>
<feature type="chain" id="PRO_5046927286" description="Lipoprotein" evidence="1">
    <location>
        <begin position="21"/>
        <end position="218"/>
    </location>
</feature>
<keyword evidence="1" id="KW-0732">Signal</keyword>
<name>A0ABN1PJV7_9ACTN</name>
<protein>
    <recommendedName>
        <fullName evidence="4">Lipoprotein</fullName>
    </recommendedName>
</protein>
<sequence length="218" mass="22650">MKLRIIACALLTTGLGAGLAGCGGDSGTGARIDTRTQARLQEILSRNLRLPDGFTARPQEPWRVPFTARDKRCKALLAVAGGKVPKEALTAQAAVSYPGHGVGETAGVALATYAGAGAETHLDDLGADLAACQKVAVGGGTRLKLRTTPVKEVGDEAVGGRLRGRLNGFPYALNVLFVRDGDTLLSLVHTGVSPVDLKRTEQLARSVLSRAQEGQGLT</sequence>
<dbReference type="PROSITE" id="PS51257">
    <property type="entry name" value="PROKAR_LIPOPROTEIN"/>
    <property type="match status" value="1"/>
</dbReference>
<proteinExistence type="predicted"/>
<keyword evidence="3" id="KW-1185">Reference proteome</keyword>
<accession>A0ABN1PJV7</accession>